<dbReference type="Gene3D" id="2.50.20.20">
    <property type="match status" value="1"/>
</dbReference>
<keyword evidence="3" id="KW-1185">Reference proteome</keyword>
<sequence length="273" mass="28101">MVVRRRTAALGWGGLLALVLAVSGCTGTGAAAPEARGGNDPLAAVRQAADRLTDSGSSRARTAMRMASGGTEVTIEGEGVFDYARGLGELSVSLPPDPGGDRGAEPVTEVFAPGELFMKNRGAGVPPDKWVRVEVAGVPDGNLVTGGATDPITAFALLRGARSADDLGVTELGGESVRHYRGVTDIALAAEAAPADPTREQLAAAVDGFARTEVPFDAYLDEAGAPRRVRQRFSLAQGLRSVEVTSTVTLYGFGVPVDVALPEPGEVYWGAVA</sequence>
<organism evidence="2 3">
    <name type="scientific">Streptomyces triticirhizae</name>
    <dbReference type="NCBI Taxonomy" id="2483353"/>
    <lineage>
        <taxon>Bacteria</taxon>
        <taxon>Bacillati</taxon>
        <taxon>Actinomycetota</taxon>
        <taxon>Actinomycetes</taxon>
        <taxon>Kitasatosporales</taxon>
        <taxon>Streptomycetaceae</taxon>
        <taxon>Streptomyces</taxon>
    </lineage>
</organism>
<dbReference type="Proteomes" id="UP000278673">
    <property type="component" value="Unassembled WGS sequence"/>
</dbReference>
<evidence type="ECO:0008006" key="4">
    <source>
        <dbReference type="Google" id="ProtNLM"/>
    </source>
</evidence>
<evidence type="ECO:0000313" key="2">
    <source>
        <dbReference type="EMBL" id="RMI26253.1"/>
    </source>
</evidence>
<comment type="caution">
    <text evidence="2">The sequence shown here is derived from an EMBL/GenBank/DDBJ whole genome shotgun (WGS) entry which is preliminary data.</text>
</comment>
<name>A0A3M2KPY2_9ACTN</name>
<dbReference type="AlphaFoldDB" id="A0A3M2KPY2"/>
<protein>
    <recommendedName>
        <fullName evidence="4">LppX_LprAFG lipoprotein</fullName>
    </recommendedName>
</protein>
<keyword evidence="1" id="KW-0732">Signal</keyword>
<feature type="chain" id="PRO_5018067024" description="LppX_LprAFG lipoprotein" evidence="1">
    <location>
        <begin position="32"/>
        <end position="273"/>
    </location>
</feature>
<evidence type="ECO:0000256" key="1">
    <source>
        <dbReference type="SAM" id="SignalP"/>
    </source>
</evidence>
<dbReference type="RefSeq" id="WP_122400080.1">
    <property type="nucleotide sequence ID" value="NZ_RFFJ01000387.1"/>
</dbReference>
<accession>A0A3M2KPY2</accession>
<reference evidence="2 3" key="1">
    <citation type="submission" date="2018-10" db="EMBL/GenBank/DDBJ databases">
        <title>Isolation, diversity and antifungal activity of actinobacteria from wheat.</title>
        <authorList>
            <person name="Han C."/>
        </authorList>
    </citation>
    <scope>NUCLEOTIDE SEQUENCE [LARGE SCALE GENOMIC DNA]</scope>
    <source>
        <strain evidence="2 3">NEAU-YY642</strain>
    </source>
</reference>
<feature type="signal peptide" evidence="1">
    <location>
        <begin position="1"/>
        <end position="31"/>
    </location>
</feature>
<dbReference type="InterPro" id="IPR029046">
    <property type="entry name" value="LolA/LolB/LppX"/>
</dbReference>
<proteinExistence type="predicted"/>
<evidence type="ECO:0000313" key="3">
    <source>
        <dbReference type="Proteomes" id="UP000278673"/>
    </source>
</evidence>
<dbReference type="EMBL" id="RFFJ01000387">
    <property type="protein sequence ID" value="RMI26253.1"/>
    <property type="molecule type" value="Genomic_DNA"/>
</dbReference>
<dbReference type="SUPFAM" id="SSF89392">
    <property type="entry name" value="Prokaryotic lipoproteins and lipoprotein localization factors"/>
    <property type="match status" value="1"/>
</dbReference>
<dbReference type="PROSITE" id="PS51257">
    <property type="entry name" value="PROKAR_LIPOPROTEIN"/>
    <property type="match status" value="1"/>
</dbReference>
<gene>
    <name evidence="2" type="ORF">EBN88_29850</name>
</gene>